<protein>
    <submittedName>
        <fullName evidence="2">Uncharacterized protein</fullName>
    </submittedName>
</protein>
<evidence type="ECO:0000313" key="2">
    <source>
        <dbReference type="EMBL" id="KAF0731723.1"/>
    </source>
</evidence>
<feature type="coiled-coil region" evidence="1">
    <location>
        <begin position="104"/>
        <end position="152"/>
    </location>
</feature>
<keyword evidence="3" id="KW-1185">Reference proteome</keyword>
<evidence type="ECO:0000313" key="3">
    <source>
        <dbReference type="Proteomes" id="UP000481153"/>
    </source>
</evidence>
<name>A0A6G0WW01_9STRA</name>
<proteinExistence type="predicted"/>
<evidence type="ECO:0000256" key="1">
    <source>
        <dbReference type="SAM" id="Coils"/>
    </source>
</evidence>
<dbReference type="VEuPathDB" id="FungiDB:AeMF1_013527"/>
<sequence>MVDSTLDELAARPRCRPTTFKQSAAAKVAKTSAMDNNLHVMDVSVETIVALQADLSAKSKELLWKTVLLTKLELTLQHADARAAESQVELDRAFVENAKQTLLVEELDTQLKAMTEANHAMQNELVQAQTDRKTLTERCMKLTRQVEKEQASREQSDAECIAWRQKCSALDLERAKLIHSHQQELMDCRRQLDNAQFELHQLACRTKPPSAAVNAPTSSCSAQTTFHWDELEMERMGQARQQDLLTIAALNQSLSLLEAQTTALEASKASLEKSWKKLRDKAKTWKGLVALAFRRNEAMRKEHAHAIFERERLVESKRVFAKEYLYVTTQLQTLQETLAQANRQLEQDQVLLTESKKREKSLGRTLRTREARARELLVTLQSTQSKLDKIQQVHDKTKAHSKQLATQSSHYHAAFQKEKAEHEQALQEIEEFRAALIACCQSVVSLETIQPPSTSWSLEHLQAVTGITEPLVFG</sequence>
<gene>
    <name evidence="2" type="ORF">Ae201684_011027</name>
</gene>
<dbReference type="Proteomes" id="UP000481153">
    <property type="component" value="Unassembled WGS sequence"/>
</dbReference>
<comment type="caution">
    <text evidence="2">The sequence shown here is derived from an EMBL/GenBank/DDBJ whole genome shotgun (WGS) entry which is preliminary data.</text>
</comment>
<feature type="coiled-coil region" evidence="1">
    <location>
        <begin position="331"/>
        <end position="358"/>
    </location>
</feature>
<organism evidence="2 3">
    <name type="scientific">Aphanomyces euteiches</name>
    <dbReference type="NCBI Taxonomy" id="100861"/>
    <lineage>
        <taxon>Eukaryota</taxon>
        <taxon>Sar</taxon>
        <taxon>Stramenopiles</taxon>
        <taxon>Oomycota</taxon>
        <taxon>Saprolegniomycetes</taxon>
        <taxon>Saprolegniales</taxon>
        <taxon>Verrucalvaceae</taxon>
        <taxon>Aphanomyces</taxon>
    </lineage>
</organism>
<reference evidence="2 3" key="1">
    <citation type="submission" date="2019-07" db="EMBL/GenBank/DDBJ databases">
        <title>Genomics analysis of Aphanomyces spp. identifies a new class of oomycete effector associated with host adaptation.</title>
        <authorList>
            <person name="Gaulin E."/>
        </authorList>
    </citation>
    <scope>NUCLEOTIDE SEQUENCE [LARGE SCALE GENOMIC DNA]</scope>
    <source>
        <strain evidence="2 3">ATCC 201684</strain>
    </source>
</reference>
<accession>A0A6G0WW01</accession>
<keyword evidence="1" id="KW-0175">Coiled coil</keyword>
<dbReference type="EMBL" id="VJMJ01000140">
    <property type="protein sequence ID" value="KAF0731723.1"/>
    <property type="molecule type" value="Genomic_DNA"/>
</dbReference>
<dbReference type="AlphaFoldDB" id="A0A6G0WW01"/>